<dbReference type="InterPro" id="IPR009637">
    <property type="entry name" value="GPR107/GPR108-like"/>
</dbReference>
<organism evidence="10 11">
    <name type="scientific">Gnathostoma spinigerum</name>
    <dbReference type="NCBI Taxonomy" id="75299"/>
    <lineage>
        <taxon>Eukaryota</taxon>
        <taxon>Metazoa</taxon>
        <taxon>Ecdysozoa</taxon>
        <taxon>Nematoda</taxon>
        <taxon>Chromadorea</taxon>
        <taxon>Rhabditida</taxon>
        <taxon>Spirurina</taxon>
        <taxon>Gnathostomatomorpha</taxon>
        <taxon>Gnathostomatoidea</taxon>
        <taxon>Gnathostomatidae</taxon>
        <taxon>Gnathostoma</taxon>
    </lineage>
</organism>
<evidence type="ECO:0000259" key="9">
    <source>
        <dbReference type="Pfam" id="PF06814"/>
    </source>
</evidence>
<dbReference type="Pfam" id="PF06814">
    <property type="entry name" value="GOST_TM"/>
    <property type="match status" value="1"/>
</dbReference>
<accession>A0ABD6EMT6</accession>
<keyword evidence="2 7" id="KW-0812">Transmembrane</keyword>
<evidence type="ECO:0000256" key="5">
    <source>
        <dbReference type="ARBA" id="ARBA00023136"/>
    </source>
</evidence>
<feature type="region of interest" description="Disordered" evidence="6">
    <location>
        <begin position="548"/>
        <end position="581"/>
    </location>
</feature>
<dbReference type="PANTHER" id="PTHR21229:SF2">
    <property type="entry name" value="RE59932P"/>
    <property type="match status" value="1"/>
</dbReference>
<dbReference type="EMBL" id="JBGFUD010002793">
    <property type="protein sequence ID" value="MFH4978017.1"/>
    <property type="molecule type" value="Genomic_DNA"/>
</dbReference>
<dbReference type="InterPro" id="IPR053937">
    <property type="entry name" value="GOST_TM"/>
</dbReference>
<comment type="subcellular location">
    <subcellularLocation>
        <location evidence="1">Membrane</location>
        <topology evidence="1">Multi-pass membrane protein</topology>
    </subcellularLocation>
</comment>
<evidence type="ECO:0000256" key="1">
    <source>
        <dbReference type="ARBA" id="ARBA00004141"/>
    </source>
</evidence>
<evidence type="ECO:0000256" key="3">
    <source>
        <dbReference type="ARBA" id="ARBA00022729"/>
    </source>
</evidence>
<gene>
    <name evidence="10" type="ORF">AB6A40_004726</name>
</gene>
<sequence length="581" mass="66624">MKICSSTPALGYVFILFLSLASLEKAGAKIHHLKLQGDTRRNILLTSFGYDAGGTFELLLENFTMPDAVVNLNGGRESRRTERFGLIGFTLSKGKTVVDGIRTKPHVCQLVQTDQGYDALFFQFDFAKERLDIFRSGSVKSLHLCKDLGSCPYEQLGPFGQVHNATTEVPSEQGGLFDRVKNMFRSDEDPMAYKDYIPLKLTDNQFSTSLAIRFNEYQRGKYHFIYHNCFNYREHGYSDRVAVDFTVSIDERNVGSFLSAGEIAKPKLFLSMSALFFLLSFIWVYKLCHSSRQTIYRVHHLMTALVIIKALSLFFHGINFYFVSKYGRQREVWAVVFYITHLLKGALLFGTIILIGTGYTLFKNFLTERDRKLIMIVLPLQVIDNVAMIIIEESEFGQQSYQFWFQLFIFFDIVCCMAILLPIIWSMRHLQQGARSDGKAAFNLEKLKLFRHFYLIIIGYIYLTRVIKFLIEFVVPFNYEWITDAVVEFSTFFFFILSGHAFRPTEQNPYLKLEQDEDAEAITQNGIYANISRVNRVSVRDETVDDIPGAIGGNVSSGSDDDEDLFQDTDQRPLVKKSSVS</sequence>
<keyword evidence="11" id="KW-1185">Reference proteome</keyword>
<dbReference type="AlphaFoldDB" id="A0ABD6EMT6"/>
<feature type="transmembrane region" description="Helical" evidence="7">
    <location>
        <begin position="335"/>
        <end position="361"/>
    </location>
</feature>
<comment type="caution">
    <text evidence="10">The sequence shown here is derived from an EMBL/GenBank/DDBJ whole genome shotgun (WGS) entry which is preliminary data.</text>
</comment>
<evidence type="ECO:0000256" key="7">
    <source>
        <dbReference type="SAM" id="Phobius"/>
    </source>
</evidence>
<protein>
    <recommendedName>
        <fullName evidence="9">GOST seven transmembrane domain-containing protein</fullName>
    </recommendedName>
</protein>
<feature type="domain" description="GOST seven transmembrane" evidence="9">
    <location>
        <begin position="266"/>
        <end position="509"/>
    </location>
</feature>
<name>A0ABD6EMT6_9BILA</name>
<proteinExistence type="predicted"/>
<feature type="transmembrane region" description="Helical" evidence="7">
    <location>
        <begin position="453"/>
        <end position="475"/>
    </location>
</feature>
<evidence type="ECO:0000256" key="4">
    <source>
        <dbReference type="ARBA" id="ARBA00022989"/>
    </source>
</evidence>
<keyword evidence="3 8" id="KW-0732">Signal</keyword>
<keyword evidence="5 7" id="KW-0472">Membrane</keyword>
<feature type="chain" id="PRO_5044748031" description="GOST seven transmembrane domain-containing protein" evidence="8">
    <location>
        <begin position="29"/>
        <end position="581"/>
    </location>
</feature>
<evidence type="ECO:0000256" key="8">
    <source>
        <dbReference type="SAM" id="SignalP"/>
    </source>
</evidence>
<evidence type="ECO:0000256" key="6">
    <source>
        <dbReference type="SAM" id="MobiDB-lite"/>
    </source>
</evidence>
<feature type="transmembrane region" description="Helical" evidence="7">
    <location>
        <begin position="268"/>
        <end position="288"/>
    </location>
</feature>
<dbReference type="GO" id="GO:0016020">
    <property type="term" value="C:membrane"/>
    <property type="evidence" value="ECO:0007669"/>
    <property type="project" value="UniProtKB-SubCell"/>
</dbReference>
<keyword evidence="4 7" id="KW-1133">Transmembrane helix</keyword>
<dbReference type="PANTHER" id="PTHR21229">
    <property type="entry name" value="LUNG SEVEN TRANSMEMBRANE RECEPTOR"/>
    <property type="match status" value="1"/>
</dbReference>
<evidence type="ECO:0000256" key="2">
    <source>
        <dbReference type="ARBA" id="ARBA00022692"/>
    </source>
</evidence>
<feature type="signal peptide" evidence="8">
    <location>
        <begin position="1"/>
        <end position="28"/>
    </location>
</feature>
<feature type="transmembrane region" description="Helical" evidence="7">
    <location>
        <begin position="481"/>
        <end position="502"/>
    </location>
</feature>
<feature type="transmembrane region" description="Helical" evidence="7">
    <location>
        <begin position="403"/>
        <end position="425"/>
    </location>
</feature>
<evidence type="ECO:0000313" key="10">
    <source>
        <dbReference type="EMBL" id="MFH4978017.1"/>
    </source>
</evidence>
<dbReference type="Proteomes" id="UP001608902">
    <property type="component" value="Unassembled WGS sequence"/>
</dbReference>
<reference evidence="10 11" key="1">
    <citation type="submission" date="2024-08" db="EMBL/GenBank/DDBJ databases">
        <title>Gnathostoma spinigerum genome.</title>
        <authorList>
            <person name="Gonzalez-Bertolin B."/>
            <person name="Monzon S."/>
            <person name="Zaballos A."/>
            <person name="Jimenez P."/>
            <person name="Dekumyoy P."/>
            <person name="Varona S."/>
            <person name="Cuesta I."/>
            <person name="Sumanam S."/>
            <person name="Adisakwattana P."/>
            <person name="Gasser R.B."/>
            <person name="Hernandez-Gonzalez A."/>
            <person name="Young N.D."/>
            <person name="Perteguer M.J."/>
        </authorList>
    </citation>
    <scope>NUCLEOTIDE SEQUENCE [LARGE SCALE GENOMIC DNA]</scope>
    <source>
        <strain evidence="10">AL3</strain>
        <tissue evidence="10">Liver</tissue>
    </source>
</reference>
<evidence type="ECO:0000313" key="11">
    <source>
        <dbReference type="Proteomes" id="UP001608902"/>
    </source>
</evidence>
<feature type="transmembrane region" description="Helical" evidence="7">
    <location>
        <begin position="300"/>
        <end position="323"/>
    </location>
</feature>